<dbReference type="Pfam" id="PF06161">
    <property type="entry name" value="DUF975"/>
    <property type="match status" value="1"/>
</dbReference>
<keyword evidence="1" id="KW-1133">Transmembrane helix</keyword>
<dbReference type="RefSeq" id="WP_125651600.1">
    <property type="nucleotide sequence ID" value="NZ_JBHTOH010000056.1"/>
</dbReference>
<keyword evidence="1" id="KW-0472">Membrane</keyword>
<dbReference type="Proteomes" id="UP001597191">
    <property type="component" value="Unassembled WGS sequence"/>
</dbReference>
<accession>A0ABW4BP69</accession>
<dbReference type="EMBL" id="JBHTOH010000056">
    <property type="protein sequence ID" value="MFD1411350.1"/>
    <property type="molecule type" value="Genomic_DNA"/>
</dbReference>
<evidence type="ECO:0000313" key="3">
    <source>
        <dbReference type="Proteomes" id="UP001597191"/>
    </source>
</evidence>
<feature type="transmembrane region" description="Helical" evidence="1">
    <location>
        <begin position="68"/>
        <end position="101"/>
    </location>
</feature>
<feature type="transmembrane region" description="Helical" evidence="1">
    <location>
        <begin position="31"/>
        <end position="56"/>
    </location>
</feature>
<feature type="transmembrane region" description="Helical" evidence="1">
    <location>
        <begin position="198"/>
        <end position="220"/>
    </location>
</feature>
<sequence length="242" mass="27115">MEKHYKTRAELKREVKDLYRSNWGMAIKLNLVPTLISVLAIFLIVIFGLFSLISLSMAPDIMGSADSIFAAFSVFTLLGSASGGGGLGGFIITLIVTGILYTSLDWLRTQQKPDGALRNAFTVFSGKYFLGTLLTYLLVQLFTFLWSLLFIIPGIIKQYAYSQALYVFKDAADAPDQNNISYFDCITKSRQLMVGHKWRLFVLQLSFLGWDILASLSFGIGNLWLTPYKNATYAAFYKDLVD</sequence>
<reference evidence="3" key="1">
    <citation type="journal article" date="2019" name="Int. J. Syst. Evol. Microbiol.">
        <title>The Global Catalogue of Microorganisms (GCM) 10K type strain sequencing project: providing services to taxonomists for standard genome sequencing and annotation.</title>
        <authorList>
            <consortium name="The Broad Institute Genomics Platform"/>
            <consortium name="The Broad Institute Genome Sequencing Center for Infectious Disease"/>
            <person name="Wu L."/>
            <person name="Ma J."/>
        </authorList>
    </citation>
    <scope>NUCLEOTIDE SEQUENCE [LARGE SCALE GENOMIC DNA]</scope>
    <source>
        <strain evidence="3">CCM 8937</strain>
    </source>
</reference>
<keyword evidence="3" id="KW-1185">Reference proteome</keyword>
<dbReference type="PANTHER" id="PTHR40076">
    <property type="entry name" value="MEMBRANE PROTEIN-RELATED"/>
    <property type="match status" value="1"/>
</dbReference>
<keyword evidence="1" id="KW-0812">Transmembrane</keyword>
<evidence type="ECO:0000313" key="2">
    <source>
        <dbReference type="EMBL" id="MFD1411350.1"/>
    </source>
</evidence>
<dbReference type="InterPro" id="IPR010380">
    <property type="entry name" value="DUF975"/>
</dbReference>
<organism evidence="2 3">
    <name type="scientific">Lapidilactobacillus gannanensis</name>
    <dbReference type="NCBI Taxonomy" id="2486002"/>
    <lineage>
        <taxon>Bacteria</taxon>
        <taxon>Bacillati</taxon>
        <taxon>Bacillota</taxon>
        <taxon>Bacilli</taxon>
        <taxon>Lactobacillales</taxon>
        <taxon>Lactobacillaceae</taxon>
        <taxon>Lapidilactobacillus</taxon>
    </lineage>
</organism>
<proteinExistence type="predicted"/>
<dbReference type="PANTHER" id="PTHR40076:SF1">
    <property type="entry name" value="MEMBRANE PROTEIN"/>
    <property type="match status" value="1"/>
</dbReference>
<comment type="caution">
    <text evidence="2">The sequence shown here is derived from an EMBL/GenBank/DDBJ whole genome shotgun (WGS) entry which is preliminary data.</text>
</comment>
<protein>
    <submittedName>
        <fullName evidence="2">DUF975 family protein</fullName>
    </submittedName>
</protein>
<feature type="transmembrane region" description="Helical" evidence="1">
    <location>
        <begin position="128"/>
        <end position="152"/>
    </location>
</feature>
<evidence type="ECO:0000256" key="1">
    <source>
        <dbReference type="SAM" id="Phobius"/>
    </source>
</evidence>
<gene>
    <name evidence="2" type="ORF">ACFQ4R_07090</name>
</gene>
<name>A0ABW4BP69_9LACO</name>